<dbReference type="GO" id="GO:0005524">
    <property type="term" value="F:ATP binding"/>
    <property type="evidence" value="ECO:0007669"/>
    <property type="project" value="InterPro"/>
</dbReference>
<organism evidence="2">
    <name type="scientific">bioreactor metagenome</name>
    <dbReference type="NCBI Taxonomy" id="1076179"/>
    <lineage>
        <taxon>unclassified sequences</taxon>
        <taxon>metagenomes</taxon>
        <taxon>ecological metagenomes</taxon>
    </lineage>
</organism>
<keyword evidence="2" id="KW-0378">Hydrolase</keyword>
<proteinExistence type="predicted"/>
<evidence type="ECO:0000259" key="1">
    <source>
        <dbReference type="PROSITE" id="PS51786"/>
    </source>
</evidence>
<protein>
    <submittedName>
        <fullName evidence="2">Lon protease</fullName>
        <ecNumber evidence="2">3.4.21.53</ecNumber>
    </submittedName>
</protein>
<dbReference type="InterPro" id="IPR014721">
    <property type="entry name" value="Ribsml_uS5_D2-typ_fold_subgr"/>
</dbReference>
<sequence length="69" mass="7521">MTGEITLTGNVLAIGGLREKCSAAYANGMKKIIIPIENLDDLDEVDEEVKQNVEFIPADSIFDVLRVAL</sequence>
<dbReference type="GO" id="GO:0004176">
    <property type="term" value="F:ATP-dependent peptidase activity"/>
    <property type="evidence" value="ECO:0007669"/>
    <property type="project" value="InterPro"/>
</dbReference>
<dbReference type="Pfam" id="PF05362">
    <property type="entry name" value="Lon_C"/>
    <property type="match status" value="1"/>
</dbReference>
<dbReference type="AlphaFoldDB" id="A0A645CE56"/>
<accession>A0A645CE56</accession>
<name>A0A645CE56_9ZZZZ</name>
<keyword evidence="2" id="KW-0645">Protease</keyword>
<dbReference type="EMBL" id="VSSQ01026513">
    <property type="protein sequence ID" value="MPM75266.1"/>
    <property type="molecule type" value="Genomic_DNA"/>
</dbReference>
<comment type="caution">
    <text evidence="2">The sequence shown here is derived from an EMBL/GenBank/DDBJ whole genome shotgun (WGS) entry which is preliminary data.</text>
</comment>
<dbReference type="EC" id="3.4.21.53" evidence="2"/>
<dbReference type="SUPFAM" id="SSF54211">
    <property type="entry name" value="Ribosomal protein S5 domain 2-like"/>
    <property type="match status" value="1"/>
</dbReference>
<dbReference type="InterPro" id="IPR027065">
    <property type="entry name" value="Lon_Prtase"/>
</dbReference>
<reference evidence="2" key="1">
    <citation type="submission" date="2019-08" db="EMBL/GenBank/DDBJ databases">
        <authorList>
            <person name="Kucharzyk K."/>
            <person name="Murdoch R.W."/>
            <person name="Higgins S."/>
            <person name="Loffler F."/>
        </authorList>
    </citation>
    <scope>NUCLEOTIDE SEQUENCE</scope>
</reference>
<dbReference type="PANTHER" id="PTHR10046">
    <property type="entry name" value="ATP DEPENDENT LON PROTEASE FAMILY MEMBER"/>
    <property type="match status" value="1"/>
</dbReference>
<dbReference type="GO" id="GO:0006508">
    <property type="term" value="P:proteolysis"/>
    <property type="evidence" value="ECO:0007669"/>
    <property type="project" value="UniProtKB-KW"/>
</dbReference>
<evidence type="ECO:0000313" key="2">
    <source>
        <dbReference type="EMBL" id="MPM75266.1"/>
    </source>
</evidence>
<dbReference type="GO" id="GO:0030163">
    <property type="term" value="P:protein catabolic process"/>
    <property type="evidence" value="ECO:0007669"/>
    <property type="project" value="InterPro"/>
</dbReference>
<dbReference type="PRINTS" id="PR00830">
    <property type="entry name" value="ENDOLAPTASE"/>
</dbReference>
<gene>
    <name evidence="2" type="primary">lon_25</name>
    <name evidence="2" type="ORF">SDC9_122258</name>
</gene>
<dbReference type="Gene3D" id="3.30.230.10">
    <property type="match status" value="1"/>
</dbReference>
<dbReference type="InterPro" id="IPR008269">
    <property type="entry name" value="Lon_proteolytic"/>
</dbReference>
<feature type="domain" description="Lon proteolytic" evidence="1">
    <location>
        <begin position="1"/>
        <end position="69"/>
    </location>
</feature>
<dbReference type="InterPro" id="IPR020568">
    <property type="entry name" value="Ribosomal_Su5_D2-typ_SF"/>
</dbReference>
<dbReference type="GO" id="GO:0004252">
    <property type="term" value="F:serine-type endopeptidase activity"/>
    <property type="evidence" value="ECO:0007669"/>
    <property type="project" value="UniProtKB-EC"/>
</dbReference>
<dbReference type="PROSITE" id="PS51786">
    <property type="entry name" value="LON_PROTEOLYTIC"/>
    <property type="match status" value="1"/>
</dbReference>